<dbReference type="PROSITE" id="PS50297">
    <property type="entry name" value="ANK_REP_REGION"/>
    <property type="match status" value="2"/>
</dbReference>
<comment type="caution">
    <text evidence="16">The sequence shown here is derived from an EMBL/GenBank/DDBJ whole genome shotgun (WGS) entry which is preliminary data.</text>
</comment>
<evidence type="ECO:0000256" key="10">
    <source>
        <dbReference type="ARBA" id="ARBA00023303"/>
    </source>
</evidence>
<evidence type="ECO:0000256" key="9">
    <source>
        <dbReference type="ARBA" id="ARBA00023136"/>
    </source>
</evidence>
<feature type="transmembrane region" description="Helical" evidence="14">
    <location>
        <begin position="755"/>
        <end position="777"/>
    </location>
</feature>
<comment type="subcellular location">
    <subcellularLocation>
        <location evidence="1">Membrane</location>
        <topology evidence="1">Multi-pass membrane protein</topology>
    </subcellularLocation>
</comment>
<feature type="transmembrane region" description="Helical" evidence="14">
    <location>
        <begin position="602"/>
        <end position="623"/>
    </location>
</feature>
<dbReference type="PANTHER" id="PTHR47143">
    <property type="entry name" value="TRANSIENT RECEPTOR POTENTIAL CATION CHANNEL PROTEIN PAINLESS"/>
    <property type="match status" value="1"/>
</dbReference>
<dbReference type="Pfam" id="PF12796">
    <property type="entry name" value="Ank_2"/>
    <property type="match status" value="2"/>
</dbReference>
<feature type="repeat" description="ANK" evidence="11">
    <location>
        <begin position="167"/>
        <end position="189"/>
    </location>
</feature>
<evidence type="ECO:0000256" key="14">
    <source>
        <dbReference type="SAM" id="Phobius"/>
    </source>
</evidence>
<feature type="transmembrane region" description="Helical" evidence="14">
    <location>
        <begin position="821"/>
        <end position="842"/>
    </location>
</feature>
<dbReference type="STRING" id="105785.A0A2J7QQR1"/>
<evidence type="ECO:0000256" key="12">
    <source>
        <dbReference type="SAM" id="Coils"/>
    </source>
</evidence>
<keyword evidence="2" id="KW-0813">Transport</keyword>
<dbReference type="InterPro" id="IPR036770">
    <property type="entry name" value="Ankyrin_rpt-contain_sf"/>
</dbReference>
<dbReference type="InParanoid" id="A0A2J7QQR1"/>
<dbReference type="PRINTS" id="PR01415">
    <property type="entry name" value="ANKYRIN"/>
</dbReference>
<feature type="transmembrane region" description="Helical" evidence="14">
    <location>
        <begin position="697"/>
        <end position="718"/>
    </location>
</feature>
<evidence type="ECO:0000313" key="16">
    <source>
        <dbReference type="EMBL" id="PNF30912.1"/>
    </source>
</evidence>
<evidence type="ECO:0000256" key="5">
    <source>
        <dbReference type="ARBA" id="ARBA00022737"/>
    </source>
</evidence>
<sequence>MTHKREKCNRRSCVSPTSVHESAATEDAKPVELEERVMTPLRRRMQEAAKTAWAGESVAVVISDILGPHARNEWNLPVGSYKNSFWRLTRRVSSPSKIKMMLSKSLVLSCSLGSPQLVKNLLDAGADPNCESGHWGPVHSAAYGGNVEVMRILLEDPRTIVSTVEKKGYTALHLAALRGNFEIMKVLLEMTKVDVNAVDKAGCTALHIAATSSLLGEVSKDRFLCCISLLMDRSDLKVNKPDKDGLTALSRTIMFLRKDMAQAMLKHKKQGHRLNVDTFLGSYYGISIREAIQHTFPELLPELPPPLQERSLSPVGATQLLASLQKGDFNSFQSLLKNYSLNLTHWYDEPYHSTIIEIACQLQNRENFVTELLKQGANPNTINPLTSQSLLHVTAKRGNTDILRILLHVQGINVNITDSYGRTPLHCLAGVHSRTEAESSTLQKCIDLLLGKSEPINNMTPVVDLHAVTSTGETALHIAARMGDRETVLTLLRHGANIMHSVSGLDPPLSHIDPSVLECFLDECIDSSDESSIQQDYMLIFDYNFLNPIKGDDENGTGKKQRYSDPEMPALNYLTRKDRLKHLLKHPVISSFLTLKWRKIRLVYLINFVFYCLFLSVLTWYSFLTGKIEDEDNQESENKSGNEDETLKQNKNDHNGNVLEHMMALTALSTLLALLVVRETFHFFMSPKAYLEHSQNWLLLVIIVTTLNVCVDDTVQIYPECTAVSLLLAWAQFVSFLGGFPAFSIHLEMLKTVAWTFLTFIICYSPLLFAFGISFYTMFRNSGSAEDEFFSSNLGMSMLKVFIMFAGEFEASDIPFEAAPLTSQLVFTVFVFLISIVLLNLLNGLAVSDAQTIRNDAKILSLSARVKLISYMEKTNSRRIHFFSVFRNMLDRKLRVFPNRKEGTVEVNGIVIKNTFLVRETVQQAISLISDRKRRSQENENKLKNESEKHLQNKLADMEKYQLDMNKQMNEIRIKLDHLDKANKETLNKLNEIFALVLQSYDK</sequence>
<dbReference type="Gene3D" id="1.25.40.20">
    <property type="entry name" value="Ankyrin repeat-containing domain"/>
    <property type="match status" value="2"/>
</dbReference>
<dbReference type="OrthoDB" id="2157354at2759"/>
<dbReference type="InterPro" id="IPR005821">
    <property type="entry name" value="Ion_trans_dom"/>
</dbReference>
<dbReference type="GO" id="GO:0034703">
    <property type="term" value="C:cation channel complex"/>
    <property type="evidence" value="ECO:0007669"/>
    <property type="project" value="UniProtKB-ARBA"/>
</dbReference>
<evidence type="ECO:0000256" key="2">
    <source>
        <dbReference type="ARBA" id="ARBA00022448"/>
    </source>
</evidence>
<feature type="region of interest" description="Disordered" evidence="13">
    <location>
        <begin position="1"/>
        <end position="30"/>
    </location>
</feature>
<feature type="transmembrane region" description="Helical" evidence="14">
    <location>
        <begin position="658"/>
        <end position="677"/>
    </location>
</feature>
<dbReference type="GO" id="GO:0005216">
    <property type="term" value="F:monoatomic ion channel activity"/>
    <property type="evidence" value="ECO:0007669"/>
    <property type="project" value="InterPro"/>
</dbReference>
<evidence type="ECO:0000256" key="7">
    <source>
        <dbReference type="ARBA" id="ARBA00023043"/>
    </source>
</evidence>
<organism evidence="16 17">
    <name type="scientific">Cryptotermes secundus</name>
    <dbReference type="NCBI Taxonomy" id="105785"/>
    <lineage>
        <taxon>Eukaryota</taxon>
        <taxon>Metazoa</taxon>
        <taxon>Ecdysozoa</taxon>
        <taxon>Arthropoda</taxon>
        <taxon>Hexapoda</taxon>
        <taxon>Insecta</taxon>
        <taxon>Pterygota</taxon>
        <taxon>Neoptera</taxon>
        <taxon>Polyneoptera</taxon>
        <taxon>Dictyoptera</taxon>
        <taxon>Blattodea</taxon>
        <taxon>Blattoidea</taxon>
        <taxon>Termitoidae</taxon>
        <taxon>Kalotermitidae</taxon>
        <taxon>Cryptotermitinae</taxon>
        <taxon>Cryptotermes</taxon>
    </lineage>
</organism>
<evidence type="ECO:0000256" key="13">
    <source>
        <dbReference type="SAM" id="MobiDB-lite"/>
    </source>
</evidence>
<evidence type="ECO:0000256" key="3">
    <source>
        <dbReference type="ARBA" id="ARBA00022606"/>
    </source>
</evidence>
<accession>A0A2J7QQR1</accession>
<keyword evidence="5" id="KW-0677">Repeat</keyword>
<keyword evidence="10" id="KW-0407">Ion channel</keyword>
<feature type="coiled-coil region" evidence="12">
    <location>
        <begin position="933"/>
        <end position="989"/>
    </location>
</feature>
<gene>
    <name evidence="16" type="ORF">B7P43_G03194</name>
</gene>
<evidence type="ECO:0000256" key="8">
    <source>
        <dbReference type="ARBA" id="ARBA00023065"/>
    </source>
</evidence>
<feature type="transmembrane region" description="Helical" evidence="14">
    <location>
        <begin position="789"/>
        <end position="809"/>
    </location>
</feature>
<feature type="compositionally biased region" description="Basic and acidic residues" evidence="13">
    <location>
        <begin position="636"/>
        <end position="652"/>
    </location>
</feature>
<dbReference type="PANTHER" id="PTHR47143:SF4">
    <property type="entry name" value="TRANSIENT RECEPTOR POTENTIAL CATION CHANNEL PROTEIN PAINLESS"/>
    <property type="match status" value="1"/>
</dbReference>
<protein>
    <recommendedName>
        <fullName evidence="15">Ion transport domain-containing protein</fullName>
    </recommendedName>
</protein>
<dbReference type="AlphaFoldDB" id="A0A2J7QQR1"/>
<dbReference type="InterPro" id="IPR002110">
    <property type="entry name" value="Ankyrin_rpt"/>
</dbReference>
<dbReference type="EMBL" id="NEVH01012083">
    <property type="protein sequence ID" value="PNF30912.1"/>
    <property type="molecule type" value="Genomic_DNA"/>
</dbReference>
<keyword evidence="3" id="KW-0716">Sensory transduction</keyword>
<dbReference type="Proteomes" id="UP000235965">
    <property type="component" value="Unassembled WGS sequence"/>
</dbReference>
<keyword evidence="6 14" id="KW-1133">Transmembrane helix</keyword>
<evidence type="ECO:0000256" key="1">
    <source>
        <dbReference type="ARBA" id="ARBA00004141"/>
    </source>
</evidence>
<keyword evidence="8" id="KW-0406">Ion transport</keyword>
<feature type="domain" description="Ion transport" evidence="15">
    <location>
        <begin position="653"/>
        <end position="857"/>
    </location>
</feature>
<dbReference type="InterPro" id="IPR052076">
    <property type="entry name" value="TRP_cation_channel"/>
</dbReference>
<keyword evidence="7 11" id="KW-0040">ANK repeat</keyword>
<dbReference type="PROSITE" id="PS50088">
    <property type="entry name" value="ANK_REPEAT"/>
    <property type="match status" value="2"/>
</dbReference>
<keyword evidence="17" id="KW-1185">Reference proteome</keyword>
<keyword evidence="9 14" id="KW-0472">Membrane</keyword>
<feature type="compositionally biased region" description="Basic residues" evidence="13">
    <location>
        <begin position="1"/>
        <end position="10"/>
    </location>
</feature>
<feature type="repeat" description="ANK" evidence="11">
    <location>
        <begin position="471"/>
        <end position="498"/>
    </location>
</feature>
<name>A0A2J7QQR1_9NEOP</name>
<keyword evidence="12" id="KW-0175">Coiled coil</keyword>
<evidence type="ECO:0000259" key="15">
    <source>
        <dbReference type="Pfam" id="PF00520"/>
    </source>
</evidence>
<dbReference type="Pfam" id="PF00520">
    <property type="entry name" value="Ion_trans"/>
    <property type="match status" value="1"/>
</dbReference>
<evidence type="ECO:0000256" key="6">
    <source>
        <dbReference type="ARBA" id="ARBA00022989"/>
    </source>
</evidence>
<evidence type="ECO:0000313" key="17">
    <source>
        <dbReference type="Proteomes" id="UP000235965"/>
    </source>
</evidence>
<reference evidence="16 17" key="1">
    <citation type="submission" date="2017-12" db="EMBL/GenBank/DDBJ databases">
        <title>Hemimetabolous genomes reveal molecular basis of termite eusociality.</title>
        <authorList>
            <person name="Harrison M.C."/>
            <person name="Jongepier E."/>
            <person name="Robertson H.M."/>
            <person name="Arning N."/>
            <person name="Bitard-Feildel T."/>
            <person name="Chao H."/>
            <person name="Childers C.P."/>
            <person name="Dinh H."/>
            <person name="Doddapaneni H."/>
            <person name="Dugan S."/>
            <person name="Gowin J."/>
            <person name="Greiner C."/>
            <person name="Han Y."/>
            <person name="Hu H."/>
            <person name="Hughes D.S.T."/>
            <person name="Huylmans A.-K."/>
            <person name="Kemena C."/>
            <person name="Kremer L.P.M."/>
            <person name="Lee S.L."/>
            <person name="Lopez-Ezquerra A."/>
            <person name="Mallet L."/>
            <person name="Monroy-Kuhn J.M."/>
            <person name="Moser A."/>
            <person name="Murali S.C."/>
            <person name="Muzny D.M."/>
            <person name="Otani S."/>
            <person name="Piulachs M.-D."/>
            <person name="Poelchau M."/>
            <person name="Qu J."/>
            <person name="Schaub F."/>
            <person name="Wada-Katsumata A."/>
            <person name="Worley K.C."/>
            <person name="Xie Q."/>
            <person name="Ylla G."/>
            <person name="Poulsen M."/>
            <person name="Gibbs R.A."/>
            <person name="Schal C."/>
            <person name="Richards S."/>
            <person name="Belles X."/>
            <person name="Korb J."/>
            <person name="Bornberg-Bauer E."/>
        </authorList>
    </citation>
    <scope>NUCLEOTIDE SEQUENCE [LARGE SCALE GENOMIC DNA]</scope>
    <source>
        <tissue evidence="16">Whole body</tissue>
    </source>
</reference>
<evidence type="ECO:0000256" key="4">
    <source>
        <dbReference type="ARBA" id="ARBA00022692"/>
    </source>
</evidence>
<keyword evidence="4 14" id="KW-0812">Transmembrane</keyword>
<dbReference type="SUPFAM" id="SSF48403">
    <property type="entry name" value="Ankyrin repeat"/>
    <property type="match status" value="2"/>
</dbReference>
<evidence type="ECO:0000256" key="11">
    <source>
        <dbReference type="PROSITE-ProRule" id="PRU00023"/>
    </source>
</evidence>
<proteinExistence type="predicted"/>
<feature type="region of interest" description="Disordered" evidence="13">
    <location>
        <begin position="632"/>
        <end position="652"/>
    </location>
</feature>
<feature type="transmembrane region" description="Helical" evidence="14">
    <location>
        <begin position="724"/>
        <end position="743"/>
    </location>
</feature>
<dbReference type="SMART" id="SM00248">
    <property type="entry name" value="ANK"/>
    <property type="match status" value="9"/>
</dbReference>